<keyword evidence="2" id="KW-1185">Reference proteome</keyword>
<proteinExistence type="predicted"/>
<reference evidence="2" key="1">
    <citation type="journal article" date="2019" name="Int. J. Syst. Evol. Microbiol.">
        <title>The Global Catalogue of Microorganisms (GCM) 10K type strain sequencing project: providing services to taxonomists for standard genome sequencing and annotation.</title>
        <authorList>
            <consortium name="The Broad Institute Genomics Platform"/>
            <consortium name="The Broad Institute Genome Sequencing Center for Infectious Disease"/>
            <person name="Wu L."/>
            <person name="Ma J."/>
        </authorList>
    </citation>
    <scope>NUCLEOTIDE SEQUENCE [LARGE SCALE GENOMIC DNA]</scope>
    <source>
        <strain evidence="2">JCM 17759</strain>
    </source>
</reference>
<protein>
    <submittedName>
        <fullName evidence="1">Tetratricopeptide repeat protein</fullName>
    </submittedName>
</protein>
<gene>
    <name evidence="1" type="ORF">GCM10023156_49490</name>
</gene>
<accession>A0ABP8NDL5</accession>
<dbReference type="Gene3D" id="1.25.40.10">
    <property type="entry name" value="Tetratricopeptide repeat domain"/>
    <property type="match status" value="1"/>
</dbReference>
<dbReference type="SUPFAM" id="SSF48452">
    <property type="entry name" value="TPR-like"/>
    <property type="match status" value="1"/>
</dbReference>
<name>A0ABP8NDL5_9BACT</name>
<dbReference type="EMBL" id="BAABGA010000066">
    <property type="protein sequence ID" value="GAA4463836.1"/>
    <property type="molecule type" value="Genomic_DNA"/>
</dbReference>
<evidence type="ECO:0000313" key="1">
    <source>
        <dbReference type="EMBL" id="GAA4463836.1"/>
    </source>
</evidence>
<dbReference type="InterPro" id="IPR011990">
    <property type="entry name" value="TPR-like_helical_dom_sf"/>
</dbReference>
<dbReference type="Proteomes" id="UP001500840">
    <property type="component" value="Unassembled WGS sequence"/>
</dbReference>
<evidence type="ECO:0000313" key="2">
    <source>
        <dbReference type="Proteomes" id="UP001500840"/>
    </source>
</evidence>
<organism evidence="1 2">
    <name type="scientific">Novipirellula rosea</name>
    <dbReference type="NCBI Taxonomy" id="1031540"/>
    <lineage>
        <taxon>Bacteria</taxon>
        <taxon>Pseudomonadati</taxon>
        <taxon>Planctomycetota</taxon>
        <taxon>Planctomycetia</taxon>
        <taxon>Pirellulales</taxon>
        <taxon>Pirellulaceae</taxon>
        <taxon>Novipirellula</taxon>
    </lineage>
</organism>
<sequence length="344" mass="38589">MAACRAEAFENETRIQQSVVAAIFVGRLLDAIDFLTAAVTAQPEQLQTRRLIFDLSMGMENRTLAEPHGRYLVLNRRFDVELLTSLCNTGRNPPEPDSLAKIVARNPNDKRPLIPQAMIAMEQGLYADAIVKLEEILDSHPKSVQSQILLGEAMVAAGKFDSLDSWADRLQGAYKDEVGYWQTLGDWASHQNDHCGAARSYWEATQRDSYVVDAWVGLRTELNQLQDCDANVTPETLESIDRCIERLKRLRQARHRFVRSRSISRATAVEIALILSDLGRLWEAEAWLTVALTLPEDPSTDVTAAREAVVSKMSKQTPWQVQQGHPELQLDLSHLALPAVAHRN</sequence>
<comment type="caution">
    <text evidence="1">The sequence shown here is derived from an EMBL/GenBank/DDBJ whole genome shotgun (WGS) entry which is preliminary data.</text>
</comment>